<dbReference type="EMBL" id="FUYZ01000001">
    <property type="protein sequence ID" value="SKB60356.1"/>
    <property type="molecule type" value="Genomic_DNA"/>
</dbReference>
<dbReference type="OrthoDB" id="662759at2"/>
<reference evidence="1 2" key="1">
    <citation type="submission" date="2017-02" db="EMBL/GenBank/DDBJ databases">
        <authorList>
            <person name="Peterson S.W."/>
        </authorList>
    </citation>
    <scope>NUCLEOTIDE SEQUENCE [LARGE SCALE GENOMIC DNA]</scope>
    <source>
        <strain evidence="1 2">DSM 22323</strain>
    </source>
</reference>
<dbReference type="Gene3D" id="3.40.30.40">
    <property type="entry name" value="Perfringolysin"/>
    <property type="match status" value="1"/>
</dbReference>
<evidence type="ECO:0000313" key="1">
    <source>
        <dbReference type="EMBL" id="SKB60356.1"/>
    </source>
</evidence>
<dbReference type="Proteomes" id="UP000191112">
    <property type="component" value="Unassembled WGS sequence"/>
</dbReference>
<dbReference type="SUPFAM" id="SSF56978">
    <property type="entry name" value="Perfringolysin"/>
    <property type="match status" value="1"/>
</dbReference>
<dbReference type="InterPro" id="IPR001869">
    <property type="entry name" value="Thiol_cytolysin"/>
</dbReference>
<organism evidence="1 2">
    <name type="scientific">Soonwooa buanensis</name>
    <dbReference type="NCBI Taxonomy" id="619805"/>
    <lineage>
        <taxon>Bacteria</taxon>
        <taxon>Pseudomonadati</taxon>
        <taxon>Bacteroidota</taxon>
        <taxon>Flavobacteriia</taxon>
        <taxon>Flavobacteriales</taxon>
        <taxon>Weeksellaceae</taxon>
        <taxon>Chryseobacterium group</taxon>
        <taxon>Soonwooa</taxon>
    </lineage>
</organism>
<protein>
    <submittedName>
        <fullName evidence="1">Thiol-activated cytolysin</fullName>
    </submittedName>
</protein>
<sequence length="383" mass="42160">MMNANFFRMPISVAVIAIGLISCNRDDAGGSNGNLNNVQSVKFSTKPDNEISAELTGNTAVINGVPKKEYLVTTEKSDAVMKPALIRESPIETTMLYPGSILQGESFMTGGYDPLVLSNPFKPVDLFLTIKGSSNVAVKSVMPKGSTIFQALSDLRIGNASYFPLEYVPANYTFESTEINNEESFTKATEVHAKANFAKIVSASFDYTNSQTTVNNKKFVMVKLSQNVYSAGIDPKYQADWIDGDIQASQVGKYEPLYISSVDYGRMAYILIETEKQSDEVTKMVKASIEFGIGKIGGSANTSYNTEFKNLFTSNKIKVSILGGSANTIITDYDSFMNYLKLENSANSLISSSAPISYTVRRIKDNTQVEIVNQYKDVKREYR</sequence>
<gene>
    <name evidence="1" type="ORF">SAMN05660477_00164</name>
</gene>
<keyword evidence="2" id="KW-1185">Reference proteome</keyword>
<dbReference type="InterPro" id="IPR036363">
    <property type="entry name" value="Thiol_cytolysin_ab_sf"/>
</dbReference>
<dbReference type="InterPro" id="IPR036359">
    <property type="entry name" value="Thiol_cytolysin_sf"/>
</dbReference>
<dbReference type="GO" id="GO:0015485">
    <property type="term" value="F:cholesterol binding"/>
    <property type="evidence" value="ECO:0007669"/>
    <property type="project" value="InterPro"/>
</dbReference>
<dbReference type="Gene3D" id="3.90.840.10">
    <property type="entry name" value="Thiol-activated cytolysin superfamily/Thiol-activated cytolysin, alpha-beta domain"/>
    <property type="match status" value="1"/>
</dbReference>
<proteinExistence type="predicted"/>
<name>A0A1T5CLX4_9FLAO</name>
<dbReference type="AlphaFoldDB" id="A0A1T5CLX4"/>
<accession>A0A1T5CLX4</accession>
<dbReference type="RefSeq" id="WP_079665487.1">
    <property type="nucleotide sequence ID" value="NZ_FUYZ01000001.1"/>
</dbReference>
<dbReference type="STRING" id="619805.SAMN05660477_00164"/>
<evidence type="ECO:0000313" key="2">
    <source>
        <dbReference type="Proteomes" id="UP000191112"/>
    </source>
</evidence>
<dbReference type="Pfam" id="PF01289">
    <property type="entry name" value="Thiol_cytolysin"/>
    <property type="match status" value="1"/>
</dbReference>
<dbReference type="PRINTS" id="PR01400">
    <property type="entry name" value="TACYTOLYSIN"/>
</dbReference>